<dbReference type="AlphaFoldDB" id="A0A8J2YNB8"/>
<reference evidence="2" key="1">
    <citation type="journal article" date="2014" name="Int. J. Syst. Evol. Microbiol.">
        <title>Complete genome sequence of Corynebacterium casei LMG S-19264T (=DSM 44701T), isolated from a smear-ripened cheese.</title>
        <authorList>
            <consortium name="US DOE Joint Genome Institute (JGI-PGF)"/>
            <person name="Walter F."/>
            <person name="Albersmeier A."/>
            <person name="Kalinowski J."/>
            <person name="Ruckert C."/>
        </authorList>
    </citation>
    <scope>NUCLEOTIDE SEQUENCE</scope>
    <source>
        <strain evidence="2">CCM 7684</strain>
    </source>
</reference>
<dbReference type="Proteomes" id="UP000602745">
    <property type="component" value="Unassembled WGS sequence"/>
</dbReference>
<feature type="region of interest" description="Disordered" evidence="1">
    <location>
        <begin position="1"/>
        <end position="58"/>
    </location>
</feature>
<proteinExistence type="predicted"/>
<feature type="compositionally biased region" description="Gly residues" evidence="1">
    <location>
        <begin position="1"/>
        <end position="10"/>
    </location>
</feature>
<evidence type="ECO:0000313" key="3">
    <source>
        <dbReference type="Proteomes" id="UP000602745"/>
    </source>
</evidence>
<protein>
    <submittedName>
        <fullName evidence="2">Uncharacterized protein</fullName>
    </submittedName>
</protein>
<reference evidence="2" key="2">
    <citation type="submission" date="2020-09" db="EMBL/GenBank/DDBJ databases">
        <authorList>
            <person name="Sun Q."/>
            <person name="Sedlacek I."/>
        </authorList>
    </citation>
    <scope>NUCLEOTIDE SEQUENCE</scope>
    <source>
        <strain evidence="2">CCM 7684</strain>
    </source>
</reference>
<feature type="compositionally biased region" description="Basic and acidic residues" evidence="1">
    <location>
        <begin position="13"/>
        <end position="29"/>
    </location>
</feature>
<keyword evidence="3" id="KW-1185">Reference proteome</keyword>
<comment type="caution">
    <text evidence="2">The sequence shown here is derived from an EMBL/GenBank/DDBJ whole genome shotgun (WGS) entry which is preliminary data.</text>
</comment>
<sequence>MFGGGAGLGVRRGRGDAAEAHAKAVHDEGASVQDLDPLDIGKGRRGGKADRAEKKRQS</sequence>
<evidence type="ECO:0000256" key="1">
    <source>
        <dbReference type="SAM" id="MobiDB-lite"/>
    </source>
</evidence>
<gene>
    <name evidence="2" type="ORF">GCM10007276_35550</name>
</gene>
<evidence type="ECO:0000313" key="2">
    <source>
        <dbReference type="EMBL" id="GGE55390.1"/>
    </source>
</evidence>
<accession>A0A8J2YNB8</accession>
<name>A0A8J2YNB8_9RHOB</name>
<feature type="compositionally biased region" description="Basic and acidic residues" evidence="1">
    <location>
        <begin position="39"/>
        <end position="58"/>
    </location>
</feature>
<organism evidence="2 3">
    <name type="scientific">Agaricicola taiwanensis</name>
    <dbReference type="NCBI Taxonomy" id="591372"/>
    <lineage>
        <taxon>Bacteria</taxon>
        <taxon>Pseudomonadati</taxon>
        <taxon>Pseudomonadota</taxon>
        <taxon>Alphaproteobacteria</taxon>
        <taxon>Rhodobacterales</taxon>
        <taxon>Paracoccaceae</taxon>
        <taxon>Agaricicola</taxon>
    </lineage>
</organism>
<dbReference type="EMBL" id="BMCP01000010">
    <property type="protein sequence ID" value="GGE55390.1"/>
    <property type="molecule type" value="Genomic_DNA"/>
</dbReference>